<proteinExistence type="predicted"/>
<reference evidence="1 2" key="1">
    <citation type="submission" date="2024-04" db="EMBL/GenBank/DDBJ databases">
        <title>Bacterial endophytes with biocontrol capabilities against important plant pathogens.</title>
        <authorList>
            <person name="Alayande K.A."/>
        </authorList>
    </citation>
    <scope>NUCLEOTIDE SEQUENCE [LARGE SCALE GENOMIC DNA]</scope>
    <source>
        <strain evidence="1 2">KV22</strain>
    </source>
</reference>
<dbReference type="EMBL" id="JBBYHY010000004">
    <property type="protein sequence ID" value="MEL3953703.1"/>
    <property type="molecule type" value="Genomic_DNA"/>
</dbReference>
<keyword evidence="2" id="KW-1185">Reference proteome</keyword>
<evidence type="ECO:0000313" key="1">
    <source>
        <dbReference type="EMBL" id="MEL3953703.1"/>
    </source>
</evidence>
<organism evidence="1 2">
    <name type="scientific">Stenotrophomonas bentonitica</name>
    <dbReference type="NCBI Taxonomy" id="1450134"/>
    <lineage>
        <taxon>Bacteria</taxon>
        <taxon>Pseudomonadati</taxon>
        <taxon>Pseudomonadota</taxon>
        <taxon>Gammaproteobacteria</taxon>
        <taxon>Lysobacterales</taxon>
        <taxon>Lysobacteraceae</taxon>
        <taxon>Stenotrophomonas</taxon>
    </lineage>
</organism>
<gene>
    <name evidence="1" type="ORF">AAE039_09025</name>
</gene>
<name>A0ABU9JMG5_9GAMM</name>
<protein>
    <submittedName>
        <fullName evidence="1">Uncharacterized protein</fullName>
    </submittedName>
</protein>
<dbReference type="RefSeq" id="WP_341986914.1">
    <property type="nucleotide sequence ID" value="NZ_JBBYHY010000004.1"/>
</dbReference>
<accession>A0ABU9JMG5</accession>
<dbReference type="Proteomes" id="UP001455088">
    <property type="component" value="Unassembled WGS sequence"/>
</dbReference>
<comment type="caution">
    <text evidence="1">The sequence shown here is derived from an EMBL/GenBank/DDBJ whole genome shotgun (WGS) entry which is preliminary data.</text>
</comment>
<sequence length="82" mass="9235">MKLTAIVKRGVAAGTVLTPHRHAGGYFVASMSRFQKDYIPVEKEHELLDYVLRGYSIRMSNPRVKNHRAASLIRPESVITTP</sequence>
<evidence type="ECO:0000313" key="2">
    <source>
        <dbReference type="Proteomes" id="UP001455088"/>
    </source>
</evidence>